<dbReference type="PATRIC" id="fig|700597.3.peg.7260"/>
<proteinExistence type="predicted"/>
<feature type="transmembrane region" description="Helical" evidence="1">
    <location>
        <begin position="445"/>
        <end position="462"/>
    </location>
</feature>
<dbReference type="NCBIfam" id="NF033559">
    <property type="entry name" value="transpos_IS1634"/>
    <property type="match status" value="1"/>
</dbReference>
<dbReference type="Pfam" id="PF14104">
    <property type="entry name" value="DUF4277"/>
    <property type="match status" value="1"/>
</dbReference>
<comment type="caution">
    <text evidence="3">The sequence shown here is derived from an EMBL/GenBank/DDBJ whole genome shotgun (WGS) entry which is preliminary data.</text>
</comment>
<dbReference type="Proteomes" id="UP000004217">
    <property type="component" value="Unassembled WGS sequence"/>
</dbReference>
<name>G2GPR4_9ACTN</name>
<sequence length="537" mass="58945">MRAVVTQVVTKRLGALPVVAEFLHRLQVAQTVDGLCPVRDLALATHGEVIEALVANRLTSPRPLVRVEDWARTWAVKEVMELDPGLLNDDRLGRALDAIAPRLDEITGSIAARAICEFGIDTATLHWDMTSMSLTGAFDSDDQDPDYPKVAYGHPKDRRVDLKQIQAGLGVSADGAIPLLATAISGQSGEITQVVSAIARFQKTAAVKRFLMIGDSKLVSYDNLTALSGAQVEFIAPLAASATDASVFAALDPETAERVEYIPLRVADRPTMDRPDYRVLEDTHTLTGKRRSDPPITVRRILVYSAGNALAQAKARDKRLSKAREDLDKLARLAGGRYYPTRDKVSAKIGVIAAKRRVTDCLRTHINDGPGGKPALIWHFDQDVLDTQAHADGWYALVTNQEPVKADAAAVFLAYKGQPQVERRYSELKGPLAVAPVFLHGNKRIAALLHVLMLALLVYSLIERQVRRALERDGSPDGRMTGLYPDNRRERPTARMIFYHLGELDLATSPGNCTPQVLHITRGVQLHLLDLLEINLS</sequence>
<dbReference type="AlphaFoldDB" id="G2GPR4"/>
<keyword evidence="1" id="KW-1133">Transmembrane helix</keyword>
<organism evidence="3 4">
    <name type="scientific">Streptomyces zinciresistens K42</name>
    <dbReference type="NCBI Taxonomy" id="700597"/>
    <lineage>
        <taxon>Bacteria</taxon>
        <taxon>Bacillati</taxon>
        <taxon>Actinomycetota</taxon>
        <taxon>Actinomycetes</taxon>
        <taxon>Kitasatosporales</taxon>
        <taxon>Streptomycetaceae</taxon>
        <taxon>Streptomyces</taxon>
    </lineage>
</organism>
<reference evidence="3 4" key="1">
    <citation type="submission" date="2011-08" db="EMBL/GenBank/DDBJ databases">
        <authorList>
            <person name="Lin Y."/>
            <person name="Hao X."/>
            <person name="Johnstone L."/>
            <person name="Miller S.J."/>
            <person name="Wei G."/>
            <person name="Rensing C."/>
        </authorList>
    </citation>
    <scope>NUCLEOTIDE SEQUENCE [LARGE SCALE GENOMIC DNA]</scope>
    <source>
        <strain evidence="3 4">K42</strain>
    </source>
</reference>
<keyword evidence="4" id="KW-1185">Reference proteome</keyword>
<evidence type="ECO:0000259" key="2">
    <source>
        <dbReference type="Pfam" id="PF14104"/>
    </source>
</evidence>
<protein>
    <submittedName>
        <fullName evidence="3">Transposase</fullName>
    </submittedName>
</protein>
<dbReference type="PANTHER" id="PTHR34614:SF2">
    <property type="entry name" value="TRANSPOSASE IS4-LIKE DOMAIN-CONTAINING PROTEIN"/>
    <property type="match status" value="1"/>
</dbReference>
<accession>G2GPR4</accession>
<evidence type="ECO:0000313" key="4">
    <source>
        <dbReference type="Proteomes" id="UP000004217"/>
    </source>
</evidence>
<gene>
    <name evidence="3" type="ORF">SZN_37641</name>
</gene>
<evidence type="ECO:0000313" key="3">
    <source>
        <dbReference type="EMBL" id="EGX54501.1"/>
    </source>
</evidence>
<dbReference type="InterPro" id="IPR025457">
    <property type="entry name" value="DUF4277"/>
</dbReference>
<dbReference type="EMBL" id="AGBF01000421">
    <property type="protein sequence ID" value="EGX54501.1"/>
    <property type="molecule type" value="Genomic_DNA"/>
</dbReference>
<evidence type="ECO:0000256" key="1">
    <source>
        <dbReference type="SAM" id="Phobius"/>
    </source>
</evidence>
<keyword evidence="1" id="KW-0472">Membrane</keyword>
<dbReference type="PANTHER" id="PTHR34614">
    <property type="match status" value="1"/>
</dbReference>
<feature type="domain" description="DUF4277" evidence="2">
    <location>
        <begin position="10"/>
        <end position="100"/>
    </location>
</feature>
<dbReference type="OrthoDB" id="4248155at2"/>
<keyword evidence="1" id="KW-0812">Transmembrane</keyword>
<dbReference type="InterPro" id="IPR047654">
    <property type="entry name" value="IS1634_transpos"/>
</dbReference>